<sequence length="117" mass="13103">MSDSLSNQVRGVFIPVRDIERARDWYCRLLGLPADGEILFGHIYVLPMQSGVNLVLDSKIYAPEHVHKVAAVQLASGNIRHSRDVVRALGIEPVTEIENGHWFNIQDPDGNVLMICQ</sequence>
<dbReference type="InterPro" id="IPR029068">
    <property type="entry name" value="Glyas_Bleomycin-R_OHBP_Dase"/>
</dbReference>
<dbReference type="Gene3D" id="3.10.180.10">
    <property type="entry name" value="2,3-Dihydroxybiphenyl 1,2-Dioxygenase, domain 1"/>
    <property type="match status" value="1"/>
</dbReference>
<name>A0ABX0FBB9_9BACL</name>
<comment type="caution">
    <text evidence="2">The sequence shown here is derived from an EMBL/GenBank/DDBJ whole genome shotgun (WGS) entry which is preliminary data.</text>
</comment>
<dbReference type="Proteomes" id="UP000800303">
    <property type="component" value="Unassembled WGS sequence"/>
</dbReference>
<protein>
    <submittedName>
        <fullName evidence="2">VOC family protein</fullName>
    </submittedName>
</protein>
<accession>A0ABX0FBB9</accession>
<dbReference type="SUPFAM" id="SSF54593">
    <property type="entry name" value="Glyoxalase/Bleomycin resistance protein/Dihydroxybiphenyl dioxygenase"/>
    <property type="match status" value="1"/>
</dbReference>
<reference evidence="2 3" key="1">
    <citation type="submission" date="2020-01" db="EMBL/GenBank/DDBJ databases">
        <title>Polyphasic characterisation and genomic insights into a novel alkali tolerant bacterium VR-M41.</title>
        <authorList>
            <person name="Vemuluri V.R."/>
        </authorList>
    </citation>
    <scope>NUCLEOTIDE SEQUENCE [LARGE SCALE GENOMIC DNA]</scope>
    <source>
        <strain evidence="2 3">VR-M41</strain>
    </source>
</reference>
<evidence type="ECO:0000313" key="2">
    <source>
        <dbReference type="EMBL" id="NGZ77665.1"/>
    </source>
</evidence>
<dbReference type="EMBL" id="JAAFGS010000010">
    <property type="protein sequence ID" value="NGZ77665.1"/>
    <property type="molecule type" value="Genomic_DNA"/>
</dbReference>
<dbReference type="Pfam" id="PF00903">
    <property type="entry name" value="Glyoxalase"/>
    <property type="match status" value="1"/>
</dbReference>
<feature type="domain" description="Glyoxalase/fosfomycin resistance/dioxygenase" evidence="1">
    <location>
        <begin position="12"/>
        <end position="114"/>
    </location>
</feature>
<organism evidence="2 3">
    <name type="scientific">Saccharibacillus alkalitolerans</name>
    <dbReference type="NCBI Taxonomy" id="2705290"/>
    <lineage>
        <taxon>Bacteria</taxon>
        <taxon>Bacillati</taxon>
        <taxon>Bacillota</taxon>
        <taxon>Bacilli</taxon>
        <taxon>Bacillales</taxon>
        <taxon>Paenibacillaceae</taxon>
        <taxon>Saccharibacillus</taxon>
    </lineage>
</organism>
<evidence type="ECO:0000259" key="1">
    <source>
        <dbReference type="Pfam" id="PF00903"/>
    </source>
</evidence>
<proteinExistence type="predicted"/>
<gene>
    <name evidence="2" type="ORF">GYN08_20440</name>
</gene>
<keyword evidence="3" id="KW-1185">Reference proteome</keyword>
<dbReference type="InterPro" id="IPR004360">
    <property type="entry name" value="Glyas_Fos-R_dOase_dom"/>
</dbReference>
<dbReference type="RefSeq" id="WP_166278496.1">
    <property type="nucleotide sequence ID" value="NZ_JAAFGS010000010.1"/>
</dbReference>
<evidence type="ECO:0000313" key="3">
    <source>
        <dbReference type="Proteomes" id="UP000800303"/>
    </source>
</evidence>